<organism evidence="1 2">
    <name type="scientific">Pisolithus tinctorius Marx 270</name>
    <dbReference type="NCBI Taxonomy" id="870435"/>
    <lineage>
        <taxon>Eukaryota</taxon>
        <taxon>Fungi</taxon>
        <taxon>Dikarya</taxon>
        <taxon>Basidiomycota</taxon>
        <taxon>Agaricomycotina</taxon>
        <taxon>Agaricomycetes</taxon>
        <taxon>Agaricomycetidae</taxon>
        <taxon>Boletales</taxon>
        <taxon>Sclerodermatineae</taxon>
        <taxon>Pisolithaceae</taxon>
        <taxon>Pisolithus</taxon>
    </lineage>
</organism>
<dbReference type="Proteomes" id="UP000054217">
    <property type="component" value="Unassembled WGS sequence"/>
</dbReference>
<reference evidence="2" key="2">
    <citation type="submission" date="2015-01" db="EMBL/GenBank/DDBJ databases">
        <title>Evolutionary Origins and Diversification of the Mycorrhizal Mutualists.</title>
        <authorList>
            <consortium name="DOE Joint Genome Institute"/>
            <consortium name="Mycorrhizal Genomics Consortium"/>
            <person name="Kohler A."/>
            <person name="Kuo A."/>
            <person name="Nagy L.G."/>
            <person name="Floudas D."/>
            <person name="Copeland A."/>
            <person name="Barry K.W."/>
            <person name="Cichocki N."/>
            <person name="Veneault-Fourrey C."/>
            <person name="LaButti K."/>
            <person name="Lindquist E.A."/>
            <person name="Lipzen A."/>
            <person name="Lundell T."/>
            <person name="Morin E."/>
            <person name="Murat C."/>
            <person name="Riley R."/>
            <person name="Ohm R."/>
            <person name="Sun H."/>
            <person name="Tunlid A."/>
            <person name="Henrissat B."/>
            <person name="Grigoriev I.V."/>
            <person name="Hibbett D.S."/>
            <person name="Martin F."/>
        </authorList>
    </citation>
    <scope>NUCLEOTIDE SEQUENCE [LARGE SCALE GENOMIC DNA]</scope>
    <source>
        <strain evidence="2">Marx 270</strain>
    </source>
</reference>
<proteinExistence type="predicted"/>
<evidence type="ECO:0000313" key="2">
    <source>
        <dbReference type="Proteomes" id="UP000054217"/>
    </source>
</evidence>
<dbReference type="AlphaFoldDB" id="A0A0C3KD97"/>
<dbReference type="EMBL" id="KN831959">
    <property type="protein sequence ID" value="KIO07602.1"/>
    <property type="molecule type" value="Genomic_DNA"/>
</dbReference>
<reference evidence="1 2" key="1">
    <citation type="submission" date="2014-04" db="EMBL/GenBank/DDBJ databases">
        <authorList>
            <consortium name="DOE Joint Genome Institute"/>
            <person name="Kuo A."/>
            <person name="Kohler A."/>
            <person name="Costa M.D."/>
            <person name="Nagy L.G."/>
            <person name="Floudas D."/>
            <person name="Copeland A."/>
            <person name="Barry K.W."/>
            <person name="Cichocki N."/>
            <person name="Veneault-Fourrey C."/>
            <person name="LaButti K."/>
            <person name="Lindquist E.A."/>
            <person name="Lipzen A."/>
            <person name="Lundell T."/>
            <person name="Morin E."/>
            <person name="Murat C."/>
            <person name="Sun H."/>
            <person name="Tunlid A."/>
            <person name="Henrissat B."/>
            <person name="Grigoriev I.V."/>
            <person name="Hibbett D.S."/>
            <person name="Martin F."/>
            <person name="Nordberg H.P."/>
            <person name="Cantor M.N."/>
            <person name="Hua S.X."/>
        </authorList>
    </citation>
    <scope>NUCLEOTIDE SEQUENCE [LARGE SCALE GENOMIC DNA]</scope>
    <source>
        <strain evidence="1 2">Marx 270</strain>
    </source>
</reference>
<dbReference type="InParanoid" id="A0A0C3KD97"/>
<name>A0A0C3KD97_PISTI</name>
<evidence type="ECO:0000313" key="1">
    <source>
        <dbReference type="EMBL" id="KIO07602.1"/>
    </source>
</evidence>
<accession>A0A0C3KD97</accession>
<sequence>MKNGPTEDSPIESFWERGAERGPRDLQSPPHQPRIFPCLGIFLQLFDYFLLAVPELLELGIEGFTGSCLVQFPSCINQLFLHQMRFFFSFEACDNLLRGFRGFVELFVTSPTVNQRLPKFVPRCDTPLSARSTSFALSHKVDINRTRSAAPSPRTRANISRFLHIDLYIRLYVMP</sequence>
<protein>
    <submittedName>
        <fullName evidence="1">Uncharacterized protein</fullName>
    </submittedName>
</protein>
<gene>
    <name evidence="1" type="ORF">M404DRAFT_389720</name>
</gene>
<keyword evidence="2" id="KW-1185">Reference proteome</keyword>
<dbReference type="HOGENOM" id="CLU_1533184_0_0_1"/>
<dbReference type="OrthoDB" id="10457088at2759"/>